<gene>
    <name evidence="7" type="primary">106067995</name>
</gene>
<dbReference type="PANTHER" id="PTHR46641">
    <property type="entry name" value="FMRFAMIDE RECEPTOR-RELATED"/>
    <property type="match status" value="1"/>
</dbReference>
<keyword evidence="2 5" id="KW-0812">Transmembrane</keyword>
<dbReference type="InterPro" id="IPR000276">
    <property type="entry name" value="GPCR_Rhodpsn"/>
</dbReference>
<dbReference type="Proteomes" id="UP000076420">
    <property type="component" value="Unassembled WGS sequence"/>
</dbReference>
<protein>
    <recommendedName>
        <fullName evidence="6">G-protein coupled receptors family 1 profile domain-containing protein</fullName>
    </recommendedName>
</protein>
<feature type="transmembrane region" description="Helical" evidence="5">
    <location>
        <begin position="151"/>
        <end position="172"/>
    </location>
</feature>
<evidence type="ECO:0000256" key="1">
    <source>
        <dbReference type="ARBA" id="ARBA00004370"/>
    </source>
</evidence>
<dbReference type="VEuPathDB" id="VectorBase:BGLB036846"/>
<feature type="transmembrane region" description="Helical" evidence="5">
    <location>
        <begin position="326"/>
        <end position="352"/>
    </location>
</feature>
<dbReference type="SUPFAM" id="SSF81321">
    <property type="entry name" value="Family A G protein-coupled receptor-like"/>
    <property type="match status" value="1"/>
</dbReference>
<dbReference type="AlphaFoldDB" id="A0A2C9LZP1"/>
<feature type="domain" description="G-protein coupled receptors family 1 profile" evidence="6">
    <location>
        <begin position="74"/>
        <end position="349"/>
    </location>
</feature>
<dbReference type="PRINTS" id="PR00237">
    <property type="entry name" value="GPCRRHODOPSN"/>
</dbReference>
<comment type="subcellular location">
    <subcellularLocation>
        <location evidence="1">Membrane</location>
    </subcellularLocation>
</comment>
<feature type="transmembrane region" description="Helical" evidence="5">
    <location>
        <begin position="94"/>
        <end position="116"/>
    </location>
</feature>
<proteinExistence type="predicted"/>
<evidence type="ECO:0000256" key="2">
    <source>
        <dbReference type="ARBA" id="ARBA00022692"/>
    </source>
</evidence>
<evidence type="ECO:0000256" key="3">
    <source>
        <dbReference type="ARBA" id="ARBA00022989"/>
    </source>
</evidence>
<sequence length="374" mass="42098">MATTGRSANDLDTNFNTSFGAMTSALLMASLQAPTESPSRAQDSAIVSVNDLTTIEWIFAFVAVPMVSIPGLVGNVSSLIVLYRHGFKKTSNILLAALSVADACYLIGVNNIPAFMHEYSTGRGFHYSVTSCYVLYGLYRMYRLLELWGNWTSLTLPVLITIERLVAVYHPFKFPLIVTPRRTLLAVVISYLLWLPLNVYYFFLEDLVFVQQGGVIVGRIVPTRYYQDKVWYSVYLSVKKAAIILSEPIPILLVVIGCFMVGVKIRLAHAKRRKMMYFVSSVTNARATPAFRTSWTLLLVCIVYSITIGTAFFLEMGISVDVSFTANIVLAAAIRLVKCIHSSCNFFIYIYINRNFQETYRSIFASWVRKHGHK</sequence>
<dbReference type="OrthoDB" id="6276488at2759"/>
<dbReference type="STRING" id="6526.A0A2C9LZP1"/>
<dbReference type="PROSITE" id="PS50262">
    <property type="entry name" value="G_PROTEIN_RECEP_F1_2"/>
    <property type="match status" value="1"/>
</dbReference>
<dbReference type="InterPro" id="IPR017452">
    <property type="entry name" value="GPCR_Rhodpsn_7TM"/>
</dbReference>
<feature type="transmembrane region" description="Helical" evidence="5">
    <location>
        <begin position="184"/>
        <end position="203"/>
    </location>
</feature>
<organism evidence="7 8">
    <name type="scientific">Biomphalaria glabrata</name>
    <name type="common">Bloodfluke planorb</name>
    <name type="synonym">Freshwater snail</name>
    <dbReference type="NCBI Taxonomy" id="6526"/>
    <lineage>
        <taxon>Eukaryota</taxon>
        <taxon>Metazoa</taxon>
        <taxon>Spiralia</taxon>
        <taxon>Lophotrochozoa</taxon>
        <taxon>Mollusca</taxon>
        <taxon>Gastropoda</taxon>
        <taxon>Heterobranchia</taxon>
        <taxon>Euthyneura</taxon>
        <taxon>Panpulmonata</taxon>
        <taxon>Hygrophila</taxon>
        <taxon>Lymnaeoidea</taxon>
        <taxon>Planorbidae</taxon>
        <taxon>Biomphalaria</taxon>
    </lineage>
</organism>
<dbReference type="KEGG" id="bgt:106067995"/>
<dbReference type="Gene3D" id="1.20.1070.10">
    <property type="entry name" value="Rhodopsin 7-helix transmembrane proteins"/>
    <property type="match status" value="1"/>
</dbReference>
<evidence type="ECO:0000259" key="6">
    <source>
        <dbReference type="PROSITE" id="PS50262"/>
    </source>
</evidence>
<evidence type="ECO:0000256" key="5">
    <source>
        <dbReference type="SAM" id="Phobius"/>
    </source>
</evidence>
<dbReference type="EnsemblMetazoa" id="BGLB036846-RA">
    <property type="protein sequence ID" value="BGLB036846-PA"/>
    <property type="gene ID" value="BGLB036846"/>
</dbReference>
<accession>A0A2C9LZP1</accession>
<evidence type="ECO:0000313" key="8">
    <source>
        <dbReference type="Proteomes" id="UP000076420"/>
    </source>
</evidence>
<dbReference type="VEuPathDB" id="VectorBase:BGLAX_029057"/>
<dbReference type="GO" id="GO:0016020">
    <property type="term" value="C:membrane"/>
    <property type="evidence" value="ECO:0007669"/>
    <property type="project" value="UniProtKB-SubCell"/>
</dbReference>
<keyword evidence="3 5" id="KW-1133">Transmembrane helix</keyword>
<evidence type="ECO:0000256" key="4">
    <source>
        <dbReference type="ARBA" id="ARBA00023136"/>
    </source>
</evidence>
<dbReference type="GO" id="GO:0004930">
    <property type="term" value="F:G protein-coupled receptor activity"/>
    <property type="evidence" value="ECO:0007669"/>
    <property type="project" value="InterPro"/>
</dbReference>
<feature type="transmembrane region" description="Helical" evidence="5">
    <location>
        <begin position="295"/>
        <end position="314"/>
    </location>
</feature>
<feature type="transmembrane region" description="Helical" evidence="5">
    <location>
        <begin position="249"/>
        <end position="267"/>
    </location>
</feature>
<keyword evidence="4 5" id="KW-0472">Membrane</keyword>
<dbReference type="InterPro" id="IPR052954">
    <property type="entry name" value="GPCR-Ligand_Int"/>
</dbReference>
<dbReference type="RefSeq" id="XP_013082734.2">
    <property type="nucleotide sequence ID" value="XM_013227280.2"/>
</dbReference>
<feature type="transmembrane region" description="Helical" evidence="5">
    <location>
        <begin position="57"/>
        <end position="82"/>
    </location>
</feature>
<name>A0A2C9LZP1_BIOGL</name>
<reference evidence="7" key="1">
    <citation type="submission" date="2020-05" db="UniProtKB">
        <authorList>
            <consortium name="EnsemblMetazoa"/>
        </authorList>
    </citation>
    <scope>IDENTIFICATION</scope>
    <source>
        <strain evidence="7">BB02</strain>
    </source>
</reference>
<dbReference type="PANTHER" id="PTHR46641:SF2">
    <property type="entry name" value="FMRFAMIDE RECEPTOR"/>
    <property type="match status" value="1"/>
</dbReference>
<evidence type="ECO:0000313" key="7">
    <source>
        <dbReference type="EnsemblMetazoa" id="BGLB036846-PA"/>
    </source>
</evidence>